<evidence type="ECO:0000259" key="1">
    <source>
        <dbReference type="Pfam" id="PF06445"/>
    </source>
</evidence>
<dbReference type="InterPro" id="IPR011256">
    <property type="entry name" value="Reg_factor_effector_dom_sf"/>
</dbReference>
<dbReference type="PATRIC" id="fig|391937.3.peg.3894"/>
<reference evidence="2 3" key="1">
    <citation type="journal article" date="2012" name="J. Bacteriol.">
        <title>Genome Sequence of Nitratireductor pacificus Type Strain pht-3B.</title>
        <authorList>
            <person name="Lai Q."/>
            <person name="Li G."/>
            <person name="Shao Z."/>
        </authorList>
    </citation>
    <scope>NUCLEOTIDE SEQUENCE [LARGE SCALE GENOMIC DNA]</scope>
    <source>
        <strain evidence="3">pht-3B</strain>
    </source>
</reference>
<dbReference type="AlphaFoldDB" id="K2MJA6"/>
<dbReference type="Pfam" id="PF06445">
    <property type="entry name" value="GyrI-like"/>
    <property type="match status" value="1"/>
</dbReference>
<name>K2MJA6_9HYPH</name>
<comment type="caution">
    <text evidence="2">The sequence shown here is derived from an EMBL/GenBank/DDBJ whole genome shotgun (WGS) entry which is preliminary data.</text>
</comment>
<evidence type="ECO:0000313" key="3">
    <source>
        <dbReference type="Proteomes" id="UP000006786"/>
    </source>
</evidence>
<protein>
    <recommendedName>
        <fullName evidence="1">GyrI-like small molecule binding domain-containing protein</fullName>
    </recommendedName>
</protein>
<dbReference type="EMBL" id="AMRM01000027">
    <property type="protein sequence ID" value="EKF17237.1"/>
    <property type="molecule type" value="Genomic_DNA"/>
</dbReference>
<sequence>MVDEALVDLTQDRTVLRTLYAPSAGAFAMVDVPGLPFAMLDGEGPPSQSAIGAAVRNLYTAIYVIRRQARERMGKSFVEAPVEVLYWAEDMRDLAAGNRENWHWRVQITLPVWSTAHSLRESVAEMRGELGASGAVRWEISVEGRCVQYLHIGQTSALPRIIERLYGEHLPKEGLEPDGPYHEIYLDDWNRVSENRRKIILRQPVRAMKQAESYSLLQSGGIS</sequence>
<keyword evidence="3" id="KW-1185">Reference proteome</keyword>
<dbReference type="RefSeq" id="WP_008598833.1">
    <property type="nucleotide sequence ID" value="NZ_AMRM01000027.1"/>
</dbReference>
<dbReference type="Gene3D" id="3.20.80.10">
    <property type="entry name" value="Regulatory factor, effector binding domain"/>
    <property type="match status" value="1"/>
</dbReference>
<dbReference type="SUPFAM" id="SSF55136">
    <property type="entry name" value="Probable bacterial effector-binding domain"/>
    <property type="match status" value="1"/>
</dbReference>
<evidence type="ECO:0000313" key="2">
    <source>
        <dbReference type="EMBL" id="EKF17237.1"/>
    </source>
</evidence>
<dbReference type="eggNOG" id="COG4832">
    <property type="taxonomic scope" value="Bacteria"/>
</dbReference>
<proteinExistence type="predicted"/>
<dbReference type="STRING" id="391937.NA2_18956"/>
<organism evidence="2 3">
    <name type="scientific">Nitratireductor pacificus pht-3B</name>
    <dbReference type="NCBI Taxonomy" id="391937"/>
    <lineage>
        <taxon>Bacteria</taxon>
        <taxon>Pseudomonadati</taxon>
        <taxon>Pseudomonadota</taxon>
        <taxon>Alphaproteobacteria</taxon>
        <taxon>Hyphomicrobiales</taxon>
        <taxon>Phyllobacteriaceae</taxon>
        <taxon>Nitratireductor</taxon>
    </lineage>
</organism>
<gene>
    <name evidence="2" type="ORF">NA2_18956</name>
</gene>
<dbReference type="Proteomes" id="UP000006786">
    <property type="component" value="Unassembled WGS sequence"/>
</dbReference>
<dbReference type="OrthoDB" id="4772335at2"/>
<feature type="domain" description="GyrI-like small molecule binding" evidence="1">
    <location>
        <begin position="29"/>
        <end position="200"/>
    </location>
</feature>
<dbReference type="InterPro" id="IPR029442">
    <property type="entry name" value="GyrI-like"/>
</dbReference>
<accession>K2MJA6</accession>